<reference evidence="7 8" key="1">
    <citation type="submission" date="2019-03" db="EMBL/GenBank/DDBJ databases">
        <title>Genomic Encyclopedia of Type Strains, Phase IV (KMG-IV): sequencing the most valuable type-strain genomes for metagenomic binning, comparative biology and taxonomic classification.</title>
        <authorList>
            <person name="Goeker M."/>
        </authorList>
    </citation>
    <scope>NUCLEOTIDE SEQUENCE [LARGE SCALE GENOMIC DNA]</scope>
    <source>
        <strain evidence="7 8">DSM 14836</strain>
    </source>
</reference>
<dbReference type="FunFam" id="3.40.605.10:FF:000007">
    <property type="entry name" value="NAD/NADP-dependent betaine aldehyde dehydrogenase"/>
    <property type="match status" value="1"/>
</dbReference>
<dbReference type="InterPro" id="IPR016162">
    <property type="entry name" value="Ald_DH_N"/>
</dbReference>
<dbReference type="CDD" id="cd07093">
    <property type="entry name" value="ALDH_F8_HMSADH"/>
    <property type="match status" value="1"/>
</dbReference>
<evidence type="ECO:0000256" key="5">
    <source>
        <dbReference type="RuleBase" id="RU003345"/>
    </source>
</evidence>
<dbReference type="EMBL" id="SLXM01000002">
    <property type="protein sequence ID" value="TCP26959.1"/>
    <property type="molecule type" value="Genomic_DNA"/>
</dbReference>
<sequence length="493" mass="54489">MSRFFFHHSHIYNEMNIKNYINGEFVNPVKNQWIDNYNPSIGEVYGQIPNSTEEDIELAYEAANKAFSSWSKTTLDERSSILSKIAQLIKDKLDFLAEAESKDNGKPLSLAKAVDIPRASSNFQFFANAITQFASEAHESVGLDAVNLTLRQPIGVVGCISPWNLPLYLFTWKIAPAIAAGNCVVAKPSEITPMTSYLLGEICNEAGLPKGVLNIVHGLGNSAGQAIVAHPKIKAISFTGGTSTGAHIARTAAPMFKKLSLELGGKNPNIIFADCDYNNMLETTVKSSFANQGQICLCGSRIFIEETIYEKFKQDFIKKVSQLKVGIPFDSETNIGALVSKPHLEKVKSYIAIAEEEKGKILFGGKEVKVDNAENGYYLQPTIIEVEDNQCRLNQEEIFGPIVTIMPFKTEEEALTLANDVSYGLSATVWTNNLKRTMKVSQQLQAGIVWINTWLMRDLRTPFGGVKNSGVGREGGFEALRFFTEPKNICIKY</sequence>
<dbReference type="Proteomes" id="UP000294564">
    <property type="component" value="Unassembled WGS sequence"/>
</dbReference>
<organism evidence="7 8">
    <name type="scientific">Tenacibaculum skagerrakense</name>
    <dbReference type="NCBI Taxonomy" id="186571"/>
    <lineage>
        <taxon>Bacteria</taxon>
        <taxon>Pseudomonadati</taxon>
        <taxon>Bacteroidota</taxon>
        <taxon>Flavobacteriia</taxon>
        <taxon>Flavobacteriales</taxon>
        <taxon>Flavobacteriaceae</taxon>
        <taxon>Tenacibaculum</taxon>
    </lineage>
</organism>
<dbReference type="InterPro" id="IPR016163">
    <property type="entry name" value="Ald_DH_C"/>
</dbReference>
<keyword evidence="2 5" id="KW-0560">Oxidoreductase</keyword>
<evidence type="ECO:0000256" key="3">
    <source>
        <dbReference type="ARBA" id="ARBA00023027"/>
    </source>
</evidence>
<feature type="domain" description="Aldehyde dehydrogenase" evidence="6">
    <location>
        <begin position="29"/>
        <end position="489"/>
    </location>
</feature>
<dbReference type="PROSITE" id="PS00687">
    <property type="entry name" value="ALDEHYDE_DEHYDR_GLU"/>
    <property type="match status" value="1"/>
</dbReference>
<dbReference type="SUPFAM" id="SSF53720">
    <property type="entry name" value="ALDH-like"/>
    <property type="match status" value="1"/>
</dbReference>
<dbReference type="PANTHER" id="PTHR43720:SF2">
    <property type="entry name" value="2-AMINOMUCONIC SEMIALDEHYDE DEHYDROGENASE"/>
    <property type="match status" value="1"/>
</dbReference>
<dbReference type="GO" id="GO:0016620">
    <property type="term" value="F:oxidoreductase activity, acting on the aldehyde or oxo group of donors, NAD or NADP as acceptor"/>
    <property type="evidence" value="ECO:0007669"/>
    <property type="project" value="InterPro"/>
</dbReference>
<dbReference type="PROSITE" id="PS00070">
    <property type="entry name" value="ALDEHYDE_DEHYDR_CYS"/>
    <property type="match status" value="1"/>
</dbReference>
<proteinExistence type="inferred from homology"/>
<keyword evidence="3" id="KW-0520">NAD</keyword>
<dbReference type="PANTHER" id="PTHR43720">
    <property type="entry name" value="2-AMINOMUCONIC SEMIALDEHYDE DEHYDROGENASE"/>
    <property type="match status" value="1"/>
</dbReference>
<comment type="similarity">
    <text evidence="1 5">Belongs to the aldehyde dehydrogenase family.</text>
</comment>
<evidence type="ECO:0000313" key="7">
    <source>
        <dbReference type="EMBL" id="TCP26959.1"/>
    </source>
</evidence>
<evidence type="ECO:0000256" key="4">
    <source>
        <dbReference type="PROSITE-ProRule" id="PRU10007"/>
    </source>
</evidence>
<dbReference type="InterPro" id="IPR016161">
    <property type="entry name" value="Ald_DH/histidinol_DH"/>
</dbReference>
<dbReference type="Gene3D" id="3.40.605.10">
    <property type="entry name" value="Aldehyde Dehydrogenase, Chain A, domain 1"/>
    <property type="match status" value="1"/>
</dbReference>
<dbReference type="FunFam" id="3.40.309.10:FF:000012">
    <property type="entry name" value="Betaine aldehyde dehydrogenase"/>
    <property type="match status" value="1"/>
</dbReference>
<evidence type="ECO:0000259" key="6">
    <source>
        <dbReference type="Pfam" id="PF00171"/>
    </source>
</evidence>
<comment type="caution">
    <text evidence="7">The sequence shown here is derived from an EMBL/GenBank/DDBJ whole genome shotgun (WGS) entry which is preliminary data.</text>
</comment>
<evidence type="ECO:0000313" key="8">
    <source>
        <dbReference type="Proteomes" id="UP000294564"/>
    </source>
</evidence>
<dbReference type="AlphaFoldDB" id="A0A4R2NXL7"/>
<gene>
    <name evidence="7" type="ORF">EV195_102301</name>
</gene>
<accession>A0A4R2NXL7</accession>
<name>A0A4R2NXL7_9FLAO</name>
<dbReference type="Pfam" id="PF00171">
    <property type="entry name" value="Aldedh"/>
    <property type="match status" value="1"/>
</dbReference>
<dbReference type="InterPro" id="IPR015590">
    <property type="entry name" value="Aldehyde_DH_dom"/>
</dbReference>
<dbReference type="Gene3D" id="3.40.309.10">
    <property type="entry name" value="Aldehyde Dehydrogenase, Chain A, domain 2"/>
    <property type="match status" value="1"/>
</dbReference>
<dbReference type="InterPro" id="IPR029510">
    <property type="entry name" value="Ald_DH_CS_GLU"/>
</dbReference>
<protein>
    <submittedName>
        <fullName evidence="7">Aminomuconate-semialdehyde/2-hydroxymuconate-6-semialdehyde dehydrogenase</fullName>
    </submittedName>
</protein>
<feature type="active site" evidence="4">
    <location>
        <position position="262"/>
    </location>
</feature>
<evidence type="ECO:0000256" key="2">
    <source>
        <dbReference type="ARBA" id="ARBA00023002"/>
    </source>
</evidence>
<evidence type="ECO:0000256" key="1">
    <source>
        <dbReference type="ARBA" id="ARBA00009986"/>
    </source>
</evidence>
<keyword evidence="8" id="KW-1185">Reference proteome</keyword>
<dbReference type="InterPro" id="IPR016160">
    <property type="entry name" value="Ald_DH_CS_CYS"/>
</dbReference>